<evidence type="ECO:0000313" key="3">
    <source>
        <dbReference type="Proteomes" id="UP000051952"/>
    </source>
</evidence>
<feature type="region of interest" description="Disordered" evidence="1">
    <location>
        <begin position="223"/>
        <end position="248"/>
    </location>
</feature>
<feature type="region of interest" description="Disordered" evidence="1">
    <location>
        <begin position="455"/>
        <end position="488"/>
    </location>
</feature>
<sequence length="488" mass="53451">MILPDDGPYGTLTAGGLNAFHVHVERMSSRMLLGIAVTAPGNVHRAKDEAIGQGLRDEMSVERGTTTSAGGHQPRKPAVHLSLNSTARSARTAPEGGADNQPFAVSSEGAPSSPMDAAMLPFTKLVRLGLRQVPPAPPSTEKPTTSSLSRDIVGKHRGLTTKSSQHFYTTNPSTVYRSFQTMLSVMDEEVVHERKPGNEANIHRASKYIVAQQKLANIIPSQRLPDEMEDTPSPIASDAGGASPKRKAPLPYGAVSLEDMLRDELRPECVRQALENGASSAIASAQSIFQKHDVHPLSTKERLSVILDQGEAKAAAMVRPFSARRRTAPVADITSATSQRTIVKHARRLQQEQESARSTAERSLEKQSFHLMREYHHNIAPRVPTIAGQSPEDASILRLQLMRSNEQFLRVLRHTGFLFLKNDLRLSLVQCSTAVGKDLKTLQRMHQRFRRAGLLVSDDDDDDDDDAGEDEHDEDDSLDASIEASIRV</sequence>
<protein>
    <submittedName>
        <fullName evidence="2">Uncharacterized protein</fullName>
    </submittedName>
</protein>
<dbReference type="AlphaFoldDB" id="A0A0S4IPE2"/>
<evidence type="ECO:0000256" key="1">
    <source>
        <dbReference type="SAM" id="MobiDB-lite"/>
    </source>
</evidence>
<dbReference type="EMBL" id="CYKH01000420">
    <property type="protein sequence ID" value="CUF84352.1"/>
    <property type="molecule type" value="Genomic_DNA"/>
</dbReference>
<feature type="compositionally biased region" description="Basic and acidic residues" evidence="1">
    <location>
        <begin position="51"/>
        <end position="61"/>
    </location>
</feature>
<feature type="compositionally biased region" description="Acidic residues" evidence="1">
    <location>
        <begin position="457"/>
        <end position="478"/>
    </location>
</feature>
<feature type="region of interest" description="Disordered" evidence="1">
    <location>
        <begin position="132"/>
        <end position="151"/>
    </location>
</feature>
<proteinExistence type="predicted"/>
<keyword evidence="3" id="KW-1185">Reference proteome</keyword>
<organism evidence="2 3">
    <name type="scientific">Bodo saltans</name>
    <name type="common">Flagellated protozoan</name>
    <dbReference type="NCBI Taxonomy" id="75058"/>
    <lineage>
        <taxon>Eukaryota</taxon>
        <taxon>Discoba</taxon>
        <taxon>Euglenozoa</taxon>
        <taxon>Kinetoplastea</taxon>
        <taxon>Metakinetoplastina</taxon>
        <taxon>Eubodonida</taxon>
        <taxon>Bodonidae</taxon>
        <taxon>Bodo</taxon>
    </lineage>
</organism>
<dbReference type="VEuPathDB" id="TriTrypDB:BSAL_66275"/>
<evidence type="ECO:0000313" key="2">
    <source>
        <dbReference type="EMBL" id="CUF84352.1"/>
    </source>
</evidence>
<feature type="region of interest" description="Disordered" evidence="1">
    <location>
        <begin position="51"/>
        <end position="116"/>
    </location>
</feature>
<accession>A0A0S4IPE2</accession>
<gene>
    <name evidence="2" type="ORF">BSAL_66275</name>
</gene>
<reference evidence="3" key="1">
    <citation type="submission" date="2015-09" db="EMBL/GenBank/DDBJ databases">
        <authorList>
            <consortium name="Pathogen Informatics"/>
        </authorList>
    </citation>
    <scope>NUCLEOTIDE SEQUENCE [LARGE SCALE GENOMIC DNA]</scope>
    <source>
        <strain evidence="3">Lake Konstanz</strain>
    </source>
</reference>
<name>A0A0S4IPE2_BODSA</name>
<dbReference type="Proteomes" id="UP000051952">
    <property type="component" value="Unassembled WGS sequence"/>
</dbReference>